<sequence>MNDQLPDACDSWQTVEQTIREVVRLYGYREIRTPILEKTELFSRSIGEQTDIVEKEMYTFTDRNQDSLTLRPEATASCVRAGIEHGLLYNQTQRLWYLGPMFRHERPQKGRYRQFHQFGIEALGWPGPDVDAEIINLGTRLWQRLGLAEIRLEINSLGSPANRARYL</sequence>
<dbReference type="CDD" id="cd00773">
    <property type="entry name" value="HisRS-like_core"/>
    <property type="match status" value="1"/>
</dbReference>
<feature type="non-terminal residue" evidence="2">
    <location>
        <position position="167"/>
    </location>
</feature>
<dbReference type="PANTHER" id="PTHR43707">
    <property type="entry name" value="HISTIDYL-TRNA SYNTHETASE"/>
    <property type="match status" value="1"/>
</dbReference>
<dbReference type="EMBL" id="UINC01128982">
    <property type="protein sequence ID" value="SVD09087.1"/>
    <property type="molecule type" value="Genomic_DNA"/>
</dbReference>
<dbReference type="InterPro" id="IPR041715">
    <property type="entry name" value="HisRS-like_core"/>
</dbReference>
<dbReference type="GO" id="GO:0006427">
    <property type="term" value="P:histidyl-tRNA aminoacylation"/>
    <property type="evidence" value="ECO:0007669"/>
    <property type="project" value="TreeGrafter"/>
</dbReference>
<evidence type="ECO:0000313" key="2">
    <source>
        <dbReference type="EMBL" id="SVD09087.1"/>
    </source>
</evidence>
<name>A0A382SIQ2_9ZZZZ</name>
<dbReference type="GO" id="GO:0004821">
    <property type="term" value="F:histidine-tRNA ligase activity"/>
    <property type="evidence" value="ECO:0007669"/>
    <property type="project" value="TreeGrafter"/>
</dbReference>
<dbReference type="GO" id="GO:0005737">
    <property type="term" value="C:cytoplasm"/>
    <property type="evidence" value="ECO:0007669"/>
    <property type="project" value="InterPro"/>
</dbReference>
<organism evidence="2">
    <name type="scientific">marine metagenome</name>
    <dbReference type="NCBI Taxonomy" id="408172"/>
    <lineage>
        <taxon>unclassified sequences</taxon>
        <taxon>metagenomes</taxon>
        <taxon>ecological metagenomes</taxon>
    </lineage>
</organism>
<feature type="non-terminal residue" evidence="2">
    <location>
        <position position="1"/>
    </location>
</feature>
<gene>
    <name evidence="2" type="ORF">METZ01_LOCUS361941</name>
</gene>
<dbReference type="InterPro" id="IPR004516">
    <property type="entry name" value="HisRS/HisZ"/>
</dbReference>
<dbReference type="Pfam" id="PF13393">
    <property type="entry name" value="tRNA-synt_His"/>
    <property type="match status" value="1"/>
</dbReference>
<dbReference type="AlphaFoldDB" id="A0A382SIQ2"/>
<dbReference type="PANTHER" id="PTHR43707:SF1">
    <property type="entry name" value="HISTIDINE--TRNA LIGASE, MITOCHONDRIAL-RELATED"/>
    <property type="match status" value="1"/>
</dbReference>
<proteinExistence type="predicted"/>
<evidence type="ECO:0000259" key="1">
    <source>
        <dbReference type="PROSITE" id="PS50862"/>
    </source>
</evidence>
<reference evidence="2" key="1">
    <citation type="submission" date="2018-05" db="EMBL/GenBank/DDBJ databases">
        <authorList>
            <person name="Lanie J.A."/>
            <person name="Ng W.-L."/>
            <person name="Kazmierczak K.M."/>
            <person name="Andrzejewski T.M."/>
            <person name="Davidsen T.M."/>
            <person name="Wayne K.J."/>
            <person name="Tettelin H."/>
            <person name="Glass J.I."/>
            <person name="Rusch D."/>
            <person name="Podicherti R."/>
            <person name="Tsui H.-C.T."/>
            <person name="Winkler M.E."/>
        </authorList>
    </citation>
    <scope>NUCLEOTIDE SEQUENCE</scope>
</reference>
<dbReference type="PROSITE" id="PS50862">
    <property type="entry name" value="AA_TRNA_LIGASE_II"/>
    <property type="match status" value="1"/>
</dbReference>
<feature type="domain" description="Aminoacyl-transfer RNA synthetases class-II family profile" evidence="1">
    <location>
        <begin position="12"/>
        <end position="167"/>
    </location>
</feature>
<dbReference type="InterPro" id="IPR045864">
    <property type="entry name" value="aa-tRNA-synth_II/BPL/LPL"/>
</dbReference>
<dbReference type="InterPro" id="IPR006195">
    <property type="entry name" value="aa-tRNA-synth_II"/>
</dbReference>
<protein>
    <recommendedName>
        <fullName evidence="1">Aminoacyl-transfer RNA synthetases class-II family profile domain-containing protein</fullName>
    </recommendedName>
</protein>
<dbReference type="SUPFAM" id="SSF55681">
    <property type="entry name" value="Class II aaRS and biotin synthetases"/>
    <property type="match status" value="1"/>
</dbReference>
<dbReference type="Gene3D" id="3.30.930.10">
    <property type="entry name" value="Bira Bifunctional Protein, Domain 2"/>
    <property type="match status" value="1"/>
</dbReference>
<accession>A0A382SIQ2</accession>